<dbReference type="Gene3D" id="3.40.47.10">
    <property type="match status" value="1"/>
</dbReference>
<dbReference type="InterPro" id="IPR049551">
    <property type="entry name" value="PKS_DH_C"/>
</dbReference>
<evidence type="ECO:0000313" key="13">
    <source>
        <dbReference type="Proteomes" id="UP000094444"/>
    </source>
</evidence>
<keyword evidence="3" id="KW-0808">Transferase</keyword>
<dbReference type="InterPro" id="IPR014043">
    <property type="entry name" value="Acyl_transferase_dom"/>
</dbReference>
<dbReference type="SUPFAM" id="SSF52151">
    <property type="entry name" value="FabD/lysophospholipase-like"/>
    <property type="match status" value="1"/>
</dbReference>
<dbReference type="InterPro" id="IPR013217">
    <property type="entry name" value="Methyltransf_12"/>
</dbReference>
<dbReference type="SUPFAM" id="SSF47336">
    <property type="entry name" value="ACP-like"/>
    <property type="match status" value="1"/>
</dbReference>
<dbReference type="PROSITE" id="PS52004">
    <property type="entry name" value="KS3_2"/>
    <property type="match status" value="1"/>
</dbReference>
<dbReference type="InParanoid" id="A0A2P5HUT4"/>
<dbReference type="Gene3D" id="3.90.180.10">
    <property type="entry name" value="Medium-chain alcohol dehydrogenases, catalytic domain"/>
    <property type="match status" value="1"/>
</dbReference>
<dbReference type="InterPro" id="IPR020843">
    <property type="entry name" value="ER"/>
</dbReference>
<evidence type="ECO:0000256" key="8">
    <source>
        <dbReference type="PROSITE-ProRule" id="PRU01363"/>
    </source>
</evidence>
<dbReference type="GO" id="GO:0008168">
    <property type="term" value="F:methyltransferase activity"/>
    <property type="evidence" value="ECO:0007669"/>
    <property type="project" value="UniProtKB-KW"/>
</dbReference>
<feature type="region of interest" description="N-terminal hotdog fold" evidence="8">
    <location>
        <begin position="978"/>
        <end position="1116"/>
    </location>
</feature>
<evidence type="ECO:0000256" key="7">
    <source>
        <dbReference type="ARBA" id="ARBA00023315"/>
    </source>
</evidence>
<keyword evidence="13" id="KW-1185">Reference proteome</keyword>
<dbReference type="PROSITE" id="PS00606">
    <property type="entry name" value="KS3_1"/>
    <property type="match status" value="1"/>
</dbReference>
<dbReference type="InterPro" id="IPR016039">
    <property type="entry name" value="Thiolase-like"/>
</dbReference>
<dbReference type="InterPro" id="IPR014030">
    <property type="entry name" value="Ketoacyl_synth_N"/>
</dbReference>
<evidence type="ECO:0000259" key="10">
    <source>
        <dbReference type="PROSITE" id="PS52004"/>
    </source>
</evidence>
<dbReference type="InterPro" id="IPR014031">
    <property type="entry name" value="Ketoacyl_synth_C"/>
</dbReference>
<dbReference type="SMART" id="SM00825">
    <property type="entry name" value="PKS_KS"/>
    <property type="match status" value="1"/>
</dbReference>
<dbReference type="InterPro" id="IPR029063">
    <property type="entry name" value="SAM-dependent_MTases_sf"/>
</dbReference>
<dbReference type="PANTHER" id="PTHR43775:SF50">
    <property type="entry name" value="HIGHLY REDUCING POLYKETIDE SYNTHASE SRDA"/>
    <property type="match status" value="1"/>
</dbReference>
<dbReference type="CDD" id="cd02440">
    <property type="entry name" value="AdoMet_MTases"/>
    <property type="match status" value="1"/>
</dbReference>
<dbReference type="Pfam" id="PF00698">
    <property type="entry name" value="Acyl_transf_1"/>
    <property type="match status" value="1"/>
</dbReference>
<dbReference type="InterPro" id="IPR057326">
    <property type="entry name" value="KR_dom"/>
</dbReference>
<dbReference type="Pfam" id="PF16197">
    <property type="entry name" value="KAsynt_C_assoc"/>
    <property type="match status" value="1"/>
</dbReference>
<evidence type="ECO:0000256" key="2">
    <source>
        <dbReference type="ARBA" id="ARBA00022553"/>
    </source>
</evidence>
<dbReference type="GO" id="GO:0031177">
    <property type="term" value="F:phosphopantetheine binding"/>
    <property type="evidence" value="ECO:0007669"/>
    <property type="project" value="InterPro"/>
</dbReference>
<reference evidence="12" key="1">
    <citation type="submission" date="2017-09" db="EMBL/GenBank/DDBJ databases">
        <title>Polyketide synthases of a Diaporthe helianthi virulent isolate.</title>
        <authorList>
            <person name="Baroncelli R."/>
        </authorList>
    </citation>
    <scope>NUCLEOTIDE SEQUENCE [LARGE SCALE GENOMIC DNA]</scope>
    <source>
        <strain evidence="12">7/96</strain>
    </source>
</reference>
<organism evidence="12 13">
    <name type="scientific">Diaporthe helianthi</name>
    <dbReference type="NCBI Taxonomy" id="158607"/>
    <lineage>
        <taxon>Eukaryota</taxon>
        <taxon>Fungi</taxon>
        <taxon>Dikarya</taxon>
        <taxon>Ascomycota</taxon>
        <taxon>Pezizomycotina</taxon>
        <taxon>Sordariomycetes</taxon>
        <taxon>Sordariomycetidae</taxon>
        <taxon>Diaporthales</taxon>
        <taxon>Diaporthaceae</taxon>
        <taxon>Diaporthe</taxon>
    </lineage>
</organism>
<dbReference type="InterPro" id="IPR036736">
    <property type="entry name" value="ACP-like_sf"/>
</dbReference>
<dbReference type="EMBL" id="MAVT02000698">
    <property type="protein sequence ID" value="POS74005.1"/>
    <property type="molecule type" value="Genomic_DNA"/>
</dbReference>
<keyword evidence="6" id="KW-0511">Multifunctional enzyme</keyword>
<dbReference type="Pfam" id="PF21089">
    <property type="entry name" value="PKS_DH_N"/>
    <property type="match status" value="1"/>
</dbReference>
<proteinExistence type="predicted"/>
<sequence>MDACRMSQGCHEPVAVSGMGCRYAGGVRDPQGLWKLLREKRDAWRKFNDPRGFSTNGFHHPNHDRPGSLTTEGGYVLDEDPRLFDNTFFGIIGREVETMDPSQRKLLEVVYEAFENGGETWDTISGSRTGVYVGNFSLDHLLMQARDWENPKPYSATGADSSILANRISYVFDLRGPSLTTTTACSSSMYALHLAVQAIRNGECDSAIVAASNCILDPTMSMVLDKLGALSPTSRCHTFDASADGYARGEGYAALYLKKASLALLDGSPIRAVIRGTAVNANGRTAGIARPQADGQEAVIRQAYANAGNLPFSDTAFFECHGTGTQAGDPIEVSAVGNVFSSSRSDDPEDRLLIGAVKTNLGHTEGASAIASVMKIVLSLEAGEIPPTFGVKELNPAIDFDSAKVHVVTDGPVAWPQGRLRRASVNSFGFGGANGHCIIDHVNVVFPHYRKPGVVKGCVNGINGVSSHVNGHVEGQRIGNSLGQGAKPGHPHLFSPGSKTATVDAETREFVVLPLSAHNTTSLELNVNALSQMIGQSSLADVAFTLASKRSRFQYRSFRIVTRDKPANDLIPDNGAVFTSPKQPARVGFVFTGQGAQWPAMGAQLFEYAVFRNTISYLDTVLGAVDPQRGWTIREILEGQCEEGRVQSPEVSQPACTAVQIGLVELLTSWSIRPSAVVGHSSGEMAAAYASGHVTAAEAIAAAYVRGHIVSRNKRNGAMLAVGLGAEDIFQYIREHKEKVNVAAFNSPRSVTISGDVDAVEAVAARLNGDGVFNRALRSGGTAYHSHHMASLGAEFVKMLSDALKRISHLEFLEKRPRYARGPWMSSVIPGKAVWDHIIPVSYWRDNLESPVLFSGAISKMLGSDTKTDVLIEIGPHPALKGPVDQVSKSMGKTVPYLSSLERGQDARVSLLKLAGSLFGLNAEIDLVAVNAVDGDKGGLVHGCTALDLPAYQYAYGPVKYYECRASKEWRLRHVLRHDLLGARTPGTSKFQPQWRNVLKVKDVPWLQDHRLLPNVSFSVTGFIAMATEAASQAHHGLPDALSIKGYHIRDLEIKAGLPIPEDDSGVEVVTCLSLLDSATSGSPSWSSFTISSVTSDSEAWLEHCTGYVRVEVAESTARKRLSTESTDPRFPDPRSWYRRFVALGIGHGPAFQTLSDLRIDSNSHVAAAQVSLKSADGIVPGGESEYALHPTAIDGALQLGLIAGYGGQVEQATTAFVPIRFGEVYLKAGINQDTAAAVAHAKSHGPKGITMQLQMVDKTGQVFFDCAKVSFVAHGSSKKTLDKSFSAPFTRLAWKPDFRALDNEKLRGLFPPPEENMRRISSLERADMIVCLVIADVYDAYVIPGGPQPSGELRHWLEWLKRTVEKDKRENMTQVRHMSTRHRHHLLQRLYGEAGNDPEAIAAKIVHENIRDILQGRKTALDLLVPGGLLTSMYQEGHMLVGAYPQLFNVMDCLSHAMPNLRIIEIGAGTGGATRVALKALTGPNGIKRYSDYTFTDISAGFLTSAQSSLASRFPDMKFSVLNIEIDPSEQGYEPVYDVVVASQSIHATASMSLTLANCRRLLKPGGKLIVVETTRMRVLPGLIYGVMTGYWLGINDGRSEGPFMELEVWDSKLRGAGFSGAELHLNDYPSPHNTTSVIVSTLQQHNLTNGHAPKPEETVHLLHGSGSTPKLLCQVAMEFRRRGIVPAVSRIDVDDVRADVAMNSRVVAFLDGSNLLLDADEDQLRVFQHLASHSKSMLWLTCTGIIEGRSADGALVTGLLRTIHTENPAGRFLSIDIDSEDFDLQTDDSALVRQIVDREIGLQEQEPDAGAGAGEDRELAWHDGCMWVSRVVPDGELDTYAETSKTPQNCGYDMLPLASQGPVSSAFGVPGVFGSLYYRPTDEGMQQPLQGGHIEIKVGAAGLNLRDLDIMSGKLSAEESSSLLCEYAGIVTKIGANVTDLSVGDRVYGVTVCSAGRGYFDTYVHASAALTRKLGPRDCIEEVVTIPLAYMTALFALTYTTRIRKGQKALIHVGPGPLGLALVHLARALMVEVFVTVDTREEADILANHTATPVSHILLRGDQEAISRVAGNSHGFDVILNTVPGESLSHSLDGLARVGHLIDLTGRDVINPSHLRKNVSFSSIDINDLLRSDPSTCGRLFLTIGDLYRDGSIQSLRPVSIIDISNLGQVESHIMKKRPIGKAVVTFQNPDSKIKVLRTPFAVAFDHEATYVITGGLGGLGRCIIRWMASRGAKHFLVLSRRGIASSEEARSLEKGMRAVGVSIRCEACDVSDKGKMISIIHGASAQRLVKGVIHAALSLSDISFDKLTLEQWQEGISAKVSGTKNLHEATLDMPLDFFIMITSTESIWAPPTQSTYMAASSFQDSFARFRRRLGLPATSIAYGLVDDVSSDWRHGSSGTDAMEPAFLTQTKGKTSQAKEYESLSYLDRPWIGNWYRHDPLSAANIFTCMDPSAMAAKQRHDTTTGASTTLIPRWYGDGRVSLIMRALNDAQRFTDGLTGDGTGSDSDVEGASSVARVRSQFEQLMNPSPREVEKVVGFVVDAITKAVAEMLFIDVVSINPANSVAGHGVDSLIAAELRSWFHQALGHGSIKTQELLDTGKSITQLARTVVEAV</sequence>
<dbReference type="Pfam" id="PF08242">
    <property type="entry name" value="Methyltransf_12"/>
    <property type="match status" value="1"/>
</dbReference>
<dbReference type="SUPFAM" id="SSF53335">
    <property type="entry name" value="S-adenosyl-L-methionine-dependent methyltransferases"/>
    <property type="match status" value="1"/>
</dbReference>
<dbReference type="InterPro" id="IPR013968">
    <property type="entry name" value="PKS_KR"/>
</dbReference>
<accession>A0A2P5HUT4</accession>
<dbReference type="SMART" id="SM00827">
    <property type="entry name" value="PKS_AT"/>
    <property type="match status" value="1"/>
</dbReference>
<dbReference type="InterPro" id="IPR049900">
    <property type="entry name" value="PKS_mFAS_DH"/>
</dbReference>
<dbReference type="Pfam" id="PF08659">
    <property type="entry name" value="KR"/>
    <property type="match status" value="1"/>
</dbReference>
<dbReference type="PANTHER" id="PTHR43775">
    <property type="entry name" value="FATTY ACID SYNTHASE"/>
    <property type="match status" value="1"/>
</dbReference>
<feature type="domain" description="Ketosynthase family 3 (KS3)" evidence="10">
    <location>
        <begin position="11"/>
        <end position="441"/>
    </location>
</feature>
<evidence type="ECO:0000259" key="11">
    <source>
        <dbReference type="PROSITE" id="PS52019"/>
    </source>
</evidence>
<feature type="domain" description="PKS/mFAS DH" evidence="11">
    <location>
        <begin position="978"/>
        <end position="1281"/>
    </location>
</feature>
<keyword evidence="7" id="KW-0012">Acyltransferase</keyword>
<dbReference type="InterPro" id="IPR013154">
    <property type="entry name" value="ADH-like_N"/>
</dbReference>
<dbReference type="InterPro" id="IPR001227">
    <property type="entry name" value="Ac_transferase_dom_sf"/>
</dbReference>
<dbReference type="Pfam" id="PF08240">
    <property type="entry name" value="ADH_N"/>
    <property type="match status" value="1"/>
</dbReference>
<keyword evidence="2" id="KW-0597">Phosphoprotein</keyword>
<dbReference type="GO" id="GO:0044550">
    <property type="term" value="P:secondary metabolite biosynthetic process"/>
    <property type="evidence" value="ECO:0007669"/>
    <property type="project" value="TreeGrafter"/>
</dbReference>
<keyword evidence="4" id="KW-0521">NADP</keyword>
<evidence type="ECO:0000256" key="1">
    <source>
        <dbReference type="ARBA" id="ARBA00022450"/>
    </source>
</evidence>
<feature type="region of interest" description="C-terminal hotdog fold" evidence="8">
    <location>
        <begin position="1129"/>
        <end position="1281"/>
    </location>
</feature>
<dbReference type="InterPro" id="IPR020806">
    <property type="entry name" value="PKS_PP-bd"/>
</dbReference>
<dbReference type="CDD" id="cd05195">
    <property type="entry name" value="enoyl_red"/>
    <property type="match status" value="1"/>
</dbReference>
<dbReference type="SUPFAM" id="SSF50129">
    <property type="entry name" value="GroES-like"/>
    <property type="match status" value="1"/>
</dbReference>
<dbReference type="InterPro" id="IPR011032">
    <property type="entry name" value="GroES-like_sf"/>
</dbReference>
<dbReference type="PROSITE" id="PS50075">
    <property type="entry name" value="CARRIER"/>
    <property type="match status" value="1"/>
</dbReference>
<keyword evidence="1" id="KW-0596">Phosphopantetheine</keyword>
<protein>
    <submittedName>
        <fullName evidence="12">Polyketide synthase-5</fullName>
    </submittedName>
</protein>
<feature type="active site" description="Proton donor; for dehydratase activity" evidence="8">
    <location>
        <position position="1195"/>
    </location>
</feature>
<dbReference type="SMART" id="SM00829">
    <property type="entry name" value="PKS_ER"/>
    <property type="match status" value="1"/>
</dbReference>
<dbReference type="GO" id="GO:0016491">
    <property type="term" value="F:oxidoreductase activity"/>
    <property type="evidence" value="ECO:0007669"/>
    <property type="project" value="UniProtKB-KW"/>
</dbReference>
<gene>
    <name evidence="12" type="ORF">DHEL01_v207603</name>
</gene>
<evidence type="ECO:0000256" key="3">
    <source>
        <dbReference type="ARBA" id="ARBA00022679"/>
    </source>
</evidence>
<dbReference type="Gene3D" id="3.40.50.150">
    <property type="entry name" value="Vaccinia Virus protein VP39"/>
    <property type="match status" value="1"/>
</dbReference>
<comment type="caution">
    <text evidence="12">The sequence shown here is derived from an EMBL/GenBank/DDBJ whole genome shotgun (WGS) entry which is preliminary data.</text>
</comment>
<dbReference type="GO" id="GO:0032259">
    <property type="term" value="P:methylation"/>
    <property type="evidence" value="ECO:0007669"/>
    <property type="project" value="UniProtKB-KW"/>
</dbReference>
<dbReference type="SMART" id="SM00823">
    <property type="entry name" value="PKS_PP"/>
    <property type="match status" value="1"/>
</dbReference>
<dbReference type="SUPFAM" id="SSF55048">
    <property type="entry name" value="Probable ACP-binding domain of malonyl-CoA ACP transacylase"/>
    <property type="match status" value="1"/>
</dbReference>
<evidence type="ECO:0000259" key="9">
    <source>
        <dbReference type="PROSITE" id="PS50075"/>
    </source>
</evidence>
<dbReference type="InterPro" id="IPR020807">
    <property type="entry name" value="PKS_DH"/>
</dbReference>
<dbReference type="SUPFAM" id="SSF51735">
    <property type="entry name" value="NAD(P)-binding Rossmann-fold domains"/>
    <property type="match status" value="2"/>
</dbReference>
<dbReference type="InterPro" id="IPR042104">
    <property type="entry name" value="PKS_dehydratase_sf"/>
</dbReference>
<feature type="domain" description="Carrier" evidence="9">
    <location>
        <begin position="2537"/>
        <end position="2616"/>
    </location>
</feature>
<keyword evidence="5" id="KW-0560">Oxidoreductase</keyword>
<dbReference type="Pfam" id="PF00109">
    <property type="entry name" value="ketoacyl-synt"/>
    <property type="match status" value="1"/>
</dbReference>
<dbReference type="InterPro" id="IPR009081">
    <property type="entry name" value="PP-bd_ACP"/>
</dbReference>
<dbReference type="Gene3D" id="3.40.366.10">
    <property type="entry name" value="Malonyl-Coenzyme A Acyl Carrier Protein, domain 2"/>
    <property type="match status" value="1"/>
</dbReference>
<dbReference type="InterPro" id="IPR016036">
    <property type="entry name" value="Malonyl_transacylase_ACP-bd"/>
</dbReference>
<evidence type="ECO:0000256" key="6">
    <source>
        <dbReference type="ARBA" id="ARBA00023268"/>
    </source>
</evidence>
<dbReference type="InterPro" id="IPR050091">
    <property type="entry name" value="PKS_NRPS_Biosynth_Enz"/>
</dbReference>
<dbReference type="GO" id="GO:0004315">
    <property type="term" value="F:3-oxoacyl-[acyl-carrier-protein] synthase activity"/>
    <property type="evidence" value="ECO:0007669"/>
    <property type="project" value="InterPro"/>
</dbReference>
<dbReference type="Pfam" id="PF14765">
    <property type="entry name" value="PS-DH"/>
    <property type="match status" value="1"/>
</dbReference>
<dbReference type="STRING" id="158607.A0A2P5HUT4"/>
<evidence type="ECO:0000256" key="5">
    <source>
        <dbReference type="ARBA" id="ARBA00023002"/>
    </source>
</evidence>
<feature type="active site" description="Proton acceptor; for dehydratase activity" evidence="8">
    <location>
        <position position="1010"/>
    </location>
</feature>
<evidence type="ECO:0000313" key="12">
    <source>
        <dbReference type="EMBL" id="POS74005.1"/>
    </source>
</evidence>
<name>A0A2P5HUT4_DIAHE</name>
<dbReference type="SMART" id="SM00826">
    <property type="entry name" value="PKS_DH"/>
    <property type="match status" value="1"/>
</dbReference>
<dbReference type="OrthoDB" id="329835at2759"/>
<dbReference type="Gene3D" id="3.40.50.720">
    <property type="entry name" value="NAD(P)-binding Rossmann-like Domain"/>
    <property type="match status" value="3"/>
</dbReference>
<dbReference type="InterPro" id="IPR036291">
    <property type="entry name" value="NAD(P)-bd_dom_sf"/>
</dbReference>
<dbReference type="Pfam" id="PF02801">
    <property type="entry name" value="Ketoacyl-synt_C"/>
    <property type="match status" value="1"/>
</dbReference>
<dbReference type="GO" id="GO:0006633">
    <property type="term" value="P:fatty acid biosynthetic process"/>
    <property type="evidence" value="ECO:0007669"/>
    <property type="project" value="InterPro"/>
</dbReference>
<dbReference type="SMART" id="SM00822">
    <property type="entry name" value="PKS_KR"/>
    <property type="match status" value="1"/>
</dbReference>
<dbReference type="Pfam" id="PF22621">
    <property type="entry name" value="CurL-like_PKS_C"/>
    <property type="match status" value="1"/>
</dbReference>
<dbReference type="Gene3D" id="3.10.129.110">
    <property type="entry name" value="Polyketide synthase dehydratase"/>
    <property type="match status" value="1"/>
</dbReference>
<dbReference type="SUPFAM" id="SSF53901">
    <property type="entry name" value="Thiolase-like"/>
    <property type="match status" value="1"/>
</dbReference>
<dbReference type="Proteomes" id="UP000094444">
    <property type="component" value="Unassembled WGS sequence"/>
</dbReference>
<dbReference type="PROSITE" id="PS52019">
    <property type="entry name" value="PKS_MFAS_DH"/>
    <property type="match status" value="1"/>
</dbReference>
<dbReference type="CDD" id="cd00833">
    <property type="entry name" value="PKS"/>
    <property type="match status" value="1"/>
</dbReference>
<evidence type="ECO:0000256" key="4">
    <source>
        <dbReference type="ARBA" id="ARBA00022857"/>
    </source>
</evidence>
<dbReference type="InterPro" id="IPR049552">
    <property type="entry name" value="PKS_DH_N"/>
</dbReference>
<dbReference type="InterPro" id="IPR020841">
    <property type="entry name" value="PKS_Beta-ketoAc_synthase_dom"/>
</dbReference>
<dbReference type="InterPro" id="IPR016035">
    <property type="entry name" value="Acyl_Trfase/lysoPLipase"/>
</dbReference>
<dbReference type="GO" id="GO:0004312">
    <property type="term" value="F:fatty acid synthase activity"/>
    <property type="evidence" value="ECO:0007669"/>
    <property type="project" value="TreeGrafter"/>
</dbReference>
<dbReference type="InterPro" id="IPR018201">
    <property type="entry name" value="Ketoacyl_synth_AS"/>
</dbReference>
<dbReference type="InterPro" id="IPR032821">
    <property type="entry name" value="PKS_assoc"/>
</dbReference>